<feature type="region of interest" description="Disordered" evidence="1">
    <location>
        <begin position="262"/>
        <end position="293"/>
    </location>
</feature>
<accession>A0ABU2L5B5</accession>
<gene>
    <name evidence="2" type="ORF">RM780_07205</name>
</gene>
<feature type="compositionally biased region" description="Acidic residues" evidence="1">
    <location>
        <begin position="280"/>
        <end position="290"/>
    </location>
</feature>
<sequence length="512" mass="52492">MNPGDDERPTLPPVRLPEEAELARAALAAPLLARAARLARWAPEGLAVAGDGELPPAQLAAARSHLGLSAGGVGDEEAADAWQFALDAGLVEVREGAAGVEAAPGPALAFLAGGGSPAGVLEIWGAGLEGALTDAAAPPLDGLLGEAADWEAAVGPDGELDPDALDPETLAWAQENAALELGLTLANLYVMAAAGDGAVVGGHGAAVPLPVLAAVVTRADEREEPGEEPGEEALAEVWRVVRTLDAQFRVLAATGLVAYEPPAPGALDDPAGPTAAPAPVEDEDGDEGTDEDARYGRVRLTPLGLYGVRRRLLADGFDAPLTGELASSDAATLLAALALHPEGAAHEEARLWLAGRDPLGAARALLAAARGADPEGPGRRMACQLVLAQLDERAEAAVREVLHDRELGGLARVWLAGRGAPDVPPPGEDMVSWLAIDTLAAELATAPPDVDPAALRELVAELAAHDAAFLDRAWRTDHPAAAEVLEAVGRLHPDKQVAKRARAAAHKSRTRP</sequence>
<proteinExistence type="predicted"/>
<protein>
    <submittedName>
        <fullName evidence="2">Uncharacterized protein</fullName>
    </submittedName>
</protein>
<evidence type="ECO:0000313" key="3">
    <source>
        <dbReference type="Proteomes" id="UP001183388"/>
    </source>
</evidence>
<dbReference type="Proteomes" id="UP001183388">
    <property type="component" value="Unassembled WGS sequence"/>
</dbReference>
<keyword evidence="3" id="KW-1185">Reference proteome</keyword>
<dbReference type="EMBL" id="JAVREN010000007">
    <property type="protein sequence ID" value="MDT0306749.1"/>
    <property type="molecule type" value="Genomic_DNA"/>
</dbReference>
<reference evidence="3" key="1">
    <citation type="submission" date="2023-07" db="EMBL/GenBank/DDBJ databases">
        <title>30 novel species of actinomycetes from the DSMZ collection.</title>
        <authorList>
            <person name="Nouioui I."/>
        </authorList>
    </citation>
    <scope>NUCLEOTIDE SEQUENCE [LARGE SCALE GENOMIC DNA]</scope>
    <source>
        <strain evidence="3">DSM 44917</strain>
    </source>
</reference>
<dbReference type="RefSeq" id="WP_311629680.1">
    <property type="nucleotide sequence ID" value="NZ_JAVREN010000007.1"/>
</dbReference>
<name>A0ABU2L5B5_9ACTN</name>
<feature type="compositionally biased region" description="Low complexity" evidence="1">
    <location>
        <begin position="265"/>
        <end position="279"/>
    </location>
</feature>
<organism evidence="2 3">
    <name type="scientific">Streptomyces boetiae</name>
    <dbReference type="NCBI Taxonomy" id="3075541"/>
    <lineage>
        <taxon>Bacteria</taxon>
        <taxon>Bacillati</taxon>
        <taxon>Actinomycetota</taxon>
        <taxon>Actinomycetes</taxon>
        <taxon>Kitasatosporales</taxon>
        <taxon>Streptomycetaceae</taxon>
        <taxon>Streptomyces</taxon>
    </lineage>
</organism>
<evidence type="ECO:0000256" key="1">
    <source>
        <dbReference type="SAM" id="MobiDB-lite"/>
    </source>
</evidence>
<comment type="caution">
    <text evidence="2">The sequence shown here is derived from an EMBL/GenBank/DDBJ whole genome shotgun (WGS) entry which is preliminary data.</text>
</comment>
<evidence type="ECO:0000313" key="2">
    <source>
        <dbReference type="EMBL" id="MDT0306749.1"/>
    </source>
</evidence>